<name>A0A8S5T655_9CAUD</name>
<evidence type="ECO:0000313" key="1">
    <source>
        <dbReference type="EMBL" id="DAF58721.1"/>
    </source>
</evidence>
<reference evidence="1" key="1">
    <citation type="journal article" date="2021" name="Proc. Natl. Acad. Sci. U.S.A.">
        <title>A Catalog of Tens of Thousands of Viruses from Human Metagenomes Reveals Hidden Associations with Chronic Diseases.</title>
        <authorList>
            <person name="Tisza M.J."/>
            <person name="Buck C.B."/>
        </authorList>
    </citation>
    <scope>NUCLEOTIDE SEQUENCE</scope>
    <source>
        <strain evidence="1">CtxMM9</strain>
    </source>
</reference>
<protein>
    <submittedName>
        <fullName evidence="1">Uncharacterized protein</fullName>
    </submittedName>
</protein>
<accession>A0A8S5T655</accession>
<proteinExistence type="predicted"/>
<organism evidence="1">
    <name type="scientific">Siphoviridae sp. ctxMM9</name>
    <dbReference type="NCBI Taxonomy" id="2827973"/>
    <lineage>
        <taxon>Viruses</taxon>
        <taxon>Duplodnaviria</taxon>
        <taxon>Heunggongvirae</taxon>
        <taxon>Uroviricota</taxon>
        <taxon>Caudoviricetes</taxon>
    </lineage>
</organism>
<sequence>MTPTTPRPTRLKALNRTDLPPSSWLISTMVLGTRLLSMVTCLSSSTGIRSENSLFF</sequence>
<dbReference type="EMBL" id="BK032759">
    <property type="protein sequence ID" value="DAF58721.1"/>
    <property type="molecule type" value="Genomic_DNA"/>
</dbReference>